<dbReference type="InterPro" id="IPR035979">
    <property type="entry name" value="RBD_domain_sf"/>
</dbReference>
<dbReference type="Proteomes" id="UP000270296">
    <property type="component" value="Unassembled WGS sequence"/>
</dbReference>
<dbReference type="Pfam" id="PF14605">
    <property type="entry name" value="Nup35_RRM_2"/>
    <property type="match status" value="1"/>
</dbReference>
<dbReference type="Gene3D" id="3.30.70.330">
    <property type="match status" value="1"/>
</dbReference>
<reference evidence="7" key="1">
    <citation type="submission" date="2016-06" db="UniProtKB">
        <authorList>
            <consortium name="WormBaseParasite"/>
        </authorList>
    </citation>
    <scope>IDENTIFICATION</scope>
</reference>
<dbReference type="AlphaFoldDB" id="A0A183J3S9"/>
<dbReference type="EMBL" id="UZAM01014206">
    <property type="protein sequence ID" value="VDP32564.1"/>
    <property type="molecule type" value="Genomic_DNA"/>
</dbReference>
<feature type="compositionally biased region" description="Acidic residues" evidence="3">
    <location>
        <begin position="181"/>
        <end position="197"/>
    </location>
</feature>
<evidence type="ECO:0000256" key="2">
    <source>
        <dbReference type="PROSITE-ProRule" id="PRU00176"/>
    </source>
</evidence>
<keyword evidence="1 2" id="KW-0694">RNA-binding</keyword>
<proteinExistence type="predicted"/>
<organism evidence="7">
    <name type="scientific">Soboliphyme baturini</name>
    <dbReference type="NCBI Taxonomy" id="241478"/>
    <lineage>
        <taxon>Eukaryota</taxon>
        <taxon>Metazoa</taxon>
        <taxon>Ecdysozoa</taxon>
        <taxon>Nematoda</taxon>
        <taxon>Enoplea</taxon>
        <taxon>Dorylaimia</taxon>
        <taxon>Dioctophymatida</taxon>
        <taxon>Dioctophymatoidea</taxon>
        <taxon>Soboliphymatidae</taxon>
        <taxon>Soboliphyme</taxon>
    </lineage>
</organism>
<dbReference type="PANTHER" id="PTHR14398">
    <property type="entry name" value="RNA RECOGNITION RRM/RNP DOMAIN"/>
    <property type="match status" value="1"/>
</dbReference>
<dbReference type="InterPro" id="IPR000504">
    <property type="entry name" value="RRM_dom"/>
</dbReference>
<protein>
    <submittedName>
        <fullName evidence="7">RRM domain-containing protein</fullName>
    </submittedName>
</protein>
<evidence type="ECO:0000313" key="7">
    <source>
        <dbReference type="WBParaSite" id="SBAD_0001089301-mRNA-1"/>
    </source>
</evidence>
<evidence type="ECO:0000259" key="4">
    <source>
        <dbReference type="PROSITE" id="PS50102"/>
    </source>
</evidence>
<dbReference type="WBParaSite" id="SBAD_0001089301-mRNA-1">
    <property type="protein sequence ID" value="SBAD_0001089301-mRNA-1"/>
    <property type="gene ID" value="SBAD_0001089301"/>
</dbReference>
<evidence type="ECO:0000313" key="6">
    <source>
        <dbReference type="Proteomes" id="UP000270296"/>
    </source>
</evidence>
<dbReference type="InterPro" id="IPR045137">
    <property type="entry name" value="RBM26/27"/>
</dbReference>
<sequence length="204" mass="22898">MLDMELEMINQQQVGGDTSDLQRRLTELRNEISLLTSSDGMARLDSGKGFITGVAGHLRNKKIPRSATLDKRPRDLLVSGFMFEERDLIIDHFQKFGALEDIEYLPNKEKNAVSKAIVLYRARKDAEVAFALGSDFLGRKLEIQWASSARAAQHGAVDEVSAGQEMSAEAILASLDDDLSEEENQLIDENDEEEIGEEERAWKR</sequence>
<dbReference type="PROSITE" id="PS50102">
    <property type="entry name" value="RRM"/>
    <property type="match status" value="1"/>
</dbReference>
<feature type="region of interest" description="Disordered" evidence="3">
    <location>
        <begin position="181"/>
        <end position="204"/>
    </location>
</feature>
<dbReference type="InterPro" id="IPR012677">
    <property type="entry name" value="Nucleotide-bd_a/b_plait_sf"/>
</dbReference>
<dbReference type="GO" id="GO:0005634">
    <property type="term" value="C:nucleus"/>
    <property type="evidence" value="ECO:0007669"/>
    <property type="project" value="TreeGrafter"/>
</dbReference>
<dbReference type="OrthoDB" id="443401at2759"/>
<keyword evidence="6" id="KW-1185">Reference proteome</keyword>
<evidence type="ECO:0000313" key="5">
    <source>
        <dbReference type="EMBL" id="VDP32564.1"/>
    </source>
</evidence>
<dbReference type="SUPFAM" id="SSF54928">
    <property type="entry name" value="RNA-binding domain, RBD"/>
    <property type="match status" value="1"/>
</dbReference>
<evidence type="ECO:0000256" key="3">
    <source>
        <dbReference type="SAM" id="MobiDB-lite"/>
    </source>
</evidence>
<feature type="domain" description="RRM" evidence="4">
    <location>
        <begin position="74"/>
        <end position="148"/>
    </location>
</feature>
<gene>
    <name evidence="5" type="ORF">SBAD_LOCUS10527</name>
</gene>
<name>A0A183J3S9_9BILA</name>
<reference evidence="5 6" key="2">
    <citation type="submission" date="2018-11" db="EMBL/GenBank/DDBJ databases">
        <authorList>
            <consortium name="Pathogen Informatics"/>
        </authorList>
    </citation>
    <scope>NUCLEOTIDE SEQUENCE [LARGE SCALE GENOMIC DNA]</scope>
</reference>
<dbReference type="PANTHER" id="PTHR14398:SF0">
    <property type="entry name" value="ZINC FINGER PROTEIN SWM"/>
    <property type="match status" value="1"/>
</dbReference>
<accession>A0A183J3S9</accession>
<dbReference type="GO" id="GO:0003723">
    <property type="term" value="F:RNA binding"/>
    <property type="evidence" value="ECO:0007669"/>
    <property type="project" value="UniProtKB-UniRule"/>
</dbReference>
<evidence type="ECO:0000256" key="1">
    <source>
        <dbReference type="ARBA" id="ARBA00022884"/>
    </source>
</evidence>